<evidence type="ECO:0000256" key="2">
    <source>
        <dbReference type="PROSITE-ProRule" id="PRU00252"/>
    </source>
</evidence>
<dbReference type="InterPro" id="IPR000424">
    <property type="entry name" value="Primosome_PriB/ssb"/>
</dbReference>
<reference evidence="4 5" key="1">
    <citation type="submission" date="2024-02" db="EMBL/GenBank/DDBJ databases">
        <authorList>
            <person name="Saticioglu I.B."/>
        </authorList>
    </citation>
    <scope>NUCLEOTIDE SEQUENCE [LARGE SCALE GENOMIC DNA]</scope>
    <source>
        <strain evidence="4 5">Mu-43</strain>
    </source>
</reference>
<keyword evidence="5" id="KW-1185">Reference proteome</keyword>
<dbReference type="RefSeq" id="WP_337318531.1">
    <property type="nucleotide sequence ID" value="NZ_JBBDGN010000004.1"/>
</dbReference>
<feature type="region of interest" description="Disordered" evidence="3">
    <location>
        <begin position="107"/>
        <end position="169"/>
    </location>
</feature>
<evidence type="ECO:0000256" key="1">
    <source>
        <dbReference type="ARBA" id="ARBA00023125"/>
    </source>
</evidence>
<dbReference type="PROSITE" id="PS50935">
    <property type="entry name" value="SSB"/>
    <property type="match status" value="1"/>
</dbReference>
<comment type="caution">
    <text evidence="4">The sequence shown here is derived from an EMBL/GenBank/DDBJ whole genome shotgun (WGS) entry which is preliminary data.</text>
</comment>
<name>A0ABU8LKJ1_9MICO</name>
<organism evidence="4 5">
    <name type="scientific">Microbacterium istanbulense</name>
    <dbReference type="NCBI Taxonomy" id="3122049"/>
    <lineage>
        <taxon>Bacteria</taxon>
        <taxon>Bacillati</taxon>
        <taxon>Actinomycetota</taxon>
        <taxon>Actinomycetes</taxon>
        <taxon>Micrococcales</taxon>
        <taxon>Microbacteriaceae</taxon>
        <taxon>Microbacterium</taxon>
    </lineage>
</organism>
<feature type="compositionally biased region" description="Basic and acidic residues" evidence="3">
    <location>
        <begin position="114"/>
        <end position="144"/>
    </location>
</feature>
<gene>
    <name evidence="4" type="ORF">WDU93_05795</name>
</gene>
<dbReference type="InterPro" id="IPR012340">
    <property type="entry name" value="NA-bd_OB-fold"/>
</dbReference>
<dbReference type="SUPFAM" id="SSF50249">
    <property type="entry name" value="Nucleic acid-binding proteins"/>
    <property type="match status" value="1"/>
</dbReference>
<keyword evidence="1 2" id="KW-0238">DNA-binding</keyword>
<dbReference type="EMBL" id="JBBDGN010000004">
    <property type="protein sequence ID" value="MEJ1091203.1"/>
    <property type="molecule type" value="Genomic_DNA"/>
</dbReference>
<evidence type="ECO:0000313" key="4">
    <source>
        <dbReference type="EMBL" id="MEJ1091203.1"/>
    </source>
</evidence>
<protein>
    <submittedName>
        <fullName evidence="4">Single-stranded DNA-binding protein</fullName>
    </submittedName>
</protein>
<accession>A0ABU8LKJ1</accession>
<evidence type="ECO:0000256" key="3">
    <source>
        <dbReference type="SAM" id="MobiDB-lite"/>
    </source>
</evidence>
<sequence>MAIKTSQAINGFISADPRLTFSESGQARFYARIGINHYEPQQDGSFRKLDPTYHDLIQFGKSAEMSADRYVKGDDIVAQGYTREYTRNVNGEERTDEQFVAKRIAPDPNITDFTIDRRPAAERQAERDADREVGRDAEREEPDRAAQLGSPTPTTSREAEAPAMEAVGR</sequence>
<proteinExistence type="predicted"/>
<evidence type="ECO:0000313" key="5">
    <source>
        <dbReference type="Proteomes" id="UP001366085"/>
    </source>
</evidence>
<dbReference type="GO" id="GO:0003677">
    <property type="term" value="F:DNA binding"/>
    <property type="evidence" value="ECO:0007669"/>
    <property type="project" value="UniProtKB-KW"/>
</dbReference>
<dbReference type="Gene3D" id="2.40.50.140">
    <property type="entry name" value="Nucleic acid-binding proteins"/>
    <property type="match status" value="1"/>
</dbReference>
<dbReference type="Proteomes" id="UP001366085">
    <property type="component" value="Unassembled WGS sequence"/>
</dbReference>